<keyword evidence="3" id="KW-1185">Reference proteome</keyword>
<feature type="chain" id="PRO_5046440179" description="Outer membrane protein beta-barrel domain-containing protein" evidence="1">
    <location>
        <begin position="24"/>
        <end position="167"/>
    </location>
</feature>
<organism evidence="2 3">
    <name type="scientific">Sphingobacterium daejeonense</name>
    <dbReference type="NCBI Taxonomy" id="371142"/>
    <lineage>
        <taxon>Bacteria</taxon>
        <taxon>Pseudomonadati</taxon>
        <taxon>Bacteroidota</taxon>
        <taxon>Sphingobacteriia</taxon>
        <taxon>Sphingobacteriales</taxon>
        <taxon>Sphingobacteriaceae</taxon>
        <taxon>Sphingobacterium</taxon>
    </lineage>
</organism>
<name>A0ABW3RNY0_9SPHI</name>
<evidence type="ECO:0008006" key="4">
    <source>
        <dbReference type="Google" id="ProtNLM"/>
    </source>
</evidence>
<comment type="caution">
    <text evidence="2">The sequence shown here is derived from an EMBL/GenBank/DDBJ whole genome shotgun (WGS) entry which is preliminary data.</text>
</comment>
<sequence>MKKILQITLVFIALIASSNLANAQLQSQHAVGARFGSATGITYRYTMSPDKAIEGILSIQGNSESSRFRLVGLYENHMPLYNDFTWFWGFGGSVGSYTHKAYTNAQGDRFDKYYKLALSIDGIVGAEYKIPQAPLALSLDIKPYFDFLEESGFRIWDGVGFSIRYTF</sequence>
<keyword evidence="1" id="KW-0732">Signal</keyword>
<protein>
    <recommendedName>
        <fullName evidence="4">Outer membrane protein beta-barrel domain-containing protein</fullName>
    </recommendedName>
</protein>
<evidence type="ECO:0000313" key="2">
    <source>
        <dbReference type="EMBL" id="MFD1166713.1"/>
    </source>
</evidence>
<proteinExistence type="predicted"/>
<feature type="signal peptide" evidence="1">
    <location>
        <begin position="1"/>
        <end position="23"/>
    </location>
</feature>
<accession>A0ABW3RNY0</accession>
<evidence type="ECO:0000256" key="1">
    <source>
        <dbReference type="SAM" id="SignalP"/>
    </source>
</evidence>
<dbReference type="RefSeq" id="WP_380897579.1">
    <property type="nucleotide sequence ID" value="NZ_JBHTKY010000022.1"/>
</dbReference>
<dbReference type="EMBL" id="JBHTKY010000022">
    <property type="protein sequence ID" value="MFD1166713.1"/>
    <property type="molecule type" value="Genomic_DNA"/>
</dbReference>
<dbReference type="Proteomes" id="UP001597205">
    <property type="component" value="Unassembled WGS sequence"/>
</dbReference>
<evidence type="ECO:0000313" key="3">
    <source>
        <dbReference type="Proteomes" id="UP001597205"/>
    </source>
</evidence>
<reference evidence="3" key="1">
    <citation type="journal article" date="2019" name="Int. J. Syst. Evol. Microbiol.">
        <title>The Global Catalogue of Microorganisms (GCM) 10K type strain sequencing project: providing services to taxonomists for standard genome sequencing and annotation.</title>
        <authorList>
            <consortium name="The Broad Institute Genomics Platform"/>
            <consortium name="The Broad Institute Genome Sequencing Center for Infectious Disease"/>
            <person name="Wu L."/>
            <person name="Ma J."/>
        </authorList>
    </citation>
    <scope>NUCLEOTIDE SEQUENCE [LARGE SCALE GENOMIC DNA]</scope>
    <source>
        <strain evidence="3">CCUG 52468</strain>
    </source>
</reference>
<gene>
    <name evidence="2" type="ORF">ACFQ2C_13965</name>
</gene>